<keyword evidence="2" id="KW-0808">Transferase</keyword>
<evidence type="ECO:0000313" key="5">
    <source>
        <dbReference type="EMBL" id="PIA41657.1"/>
    </source>
</evidence>
<dbReference type="Pfam" id="PF00891">
    <property type="entry name" value="Methyltransf_2"/>
    <property type="match status" value="1"/>
</dbReference>
<dbReference type="GO" id="GO:0032259">
    <property type="term" value="P:methylation"/>
    <property type="evidence" value="ECO:0007669"/>
    <property type="project" value="UniProtKB-KW"/>
</dbReference>
<dbReference type="PANTHER" id="PTHR11746">
    <property type="entry name" value="O-METHYLTRANSFERASE"/>
    <property type="match status" value="1"/>
</dbReference>
<dbReference type="EMBL" id="KZ305039">
    <property type="protein sequence ID" value="PIA41657.1"/>
    <property type="molecule type" value="Genomic_DNA"/>
</dbReference>
<name>A0A2G5DEJ6_AQUCA</name>
<keyword evidence="1" id="KW-0489">Methyltransferase</keyword>
<evidence type="ECO:0000313" key="6">
    <source>
        <dbReference type="Proteomes" id="UP000230069"/>
    </source>
</evidence>
<dbReference type="OrthoDB" id="1606438at2759"/>
<evidence type="ECO:0000256" key="3">
    <source>
        <dbReference type="ARBA" id="ARBA00022691"/>
    </source>
</evidence>
<protein>
    <recommendedName>
        <fullName evidence="4">O-methyltransferase C-terminal domain-containing protein</fullName>
    </recommendedName>
</protein>
<feature type="domain" description="O-methyltransferase C-terminal" evidence="4">
    <location>
        <begin position="22"/>
        <end position="225"/>
    </location>
</feature>
<sequence>MYPLSHHISTSNHLFYVQYRFHLKDTVLEGGNAFSRAHGMHAFEYPGVDQRFNQVFNKGMFNHTTIFMKTMLETYKGFDDLKKVVDVGGGVGTTISLITSKYPAIKGINFDLPHVIAQAPSYPGVEHIGGSMFASVPTGEVIFMKWILHDWSDEKCLEVLKNVYKALPDQGKLIVVEVILPVAAETSTVAKGLFEIDVSMMTLNPGGKERTEEEFHTLAKGAGFARMEKVCCIYNYWIMEFYKV</sequence>
<evidence type="ECO:0000256" key="2">
    <source>
        <dbReference type="ARBA" id="ARBA00022679"/>
    </source>
</evidence>
<dbReference type="InterPro" id="IPR001077">
    <property type="entry name" value="COMT_C"/>
</dbReference>
<dbReference type="Proteomes" id="UP000230069">
    <property type="component" value="Unassembled WGS sequence"/>
</dbReference>
<accession>A0A2G5DEJ6</accession>
<reference evidence="5 6" key="1">
    <citation type="submission" date="2017-09" db="EMBL/GenBank/DDBJ databases">
        <title>WGS assembly of Aquilegia coerulea Goldsmith.</title>
        <authorList>
            <person name="Hodges S."/>
            <person name="Kramer E."/>
            <person name="Nordborg M."/>
            <person name="Tomkins J."/>
            <person name="Borevitz J."/>
            <person name="Derieg N."/>
            <person name="Yan J."/>
            <person name="Mihaltcheva S."/>
            <person name="Hayes R.D."/>
            <person name="Rokhsar D."/>
        </authorList>
    </citation>
    <scope>NUCLEOTIDE SEQUENCE [LARGE SCALE GENOMIC DNA]</scope>
    <source>
        <strain evidence="6">cv. Goldsmith</strain>
    </source>
</reference>
<keyword evidence="3" id="KW-0949">S-adenosyl-L-methionine</keyword>
<dbReference type="InParanoid" id="A0A2G5DEJ6"/>
<proteinExistence type="predicted"/>
<evidence type="ECO:0000259" key="4">
    <source>
        <dbReference type="Pfam" id="PF00891"/>
    </source>
</evidence>
<gene>
    <name evidence="5" type="ORF">AQUCO_02200233v1</name>
</gene>
<dbReference type="InterPro" id="IPR016461">
    <property type="entry name" value="COMT-like"/>
</dbReference>
<dbReference type="AlphaFoldDB" id="A0A2G5DEJ6"/>
<dbReference type="SUPFAM" id="SSF53335">
    <property type="entry name" value="S-adenosyl-L-methionine-dependent methyltransferases"/>
    <property type="match status" value="1"/>
</dbReference>
<keyword evidence="6" id="KW-1185">Reference proteome</keyword>
<dbReference type="Gene3D" id="3.40.50.150">
    <property type="entry name" value="Vaccinia Virus protein VP39"/>
    <property type="match status" value="1"/>
</dbReference>
<dbReference type="PROSITE" id="PS51683">
    <property type="entry name" value="SAM_OMT_II"/>
    <property type="match status" value="1"/>
</dbReference>
<organism evidence="5 6">
    <name type="scientific">Aquilegia coerulea</name>
    <name type="common">Rocky mountain columbine</name>
    <dbReference type="NCBI Taxonomy" id="218851"/>
    <lineage>
        <taxon>Eukaryota</taxon>
        <taxon>Viridiplantae</taxon>
        <taxon>Streptophyta</taxon>
        <taxon>Embryophyta</taxon>
        <taxon>Tracheophyta</taxon>
        <taxon>Spermatophyta</taxon>
        <taxon>Magnoliopsida</taxon>
        <taxon>Ranunculales</taxon>
        <taxon>Ranunculaceae</taxon>
        <taxon>Thalictroideae</taxon>
        <taxon>Aquilegia</taxon>
    </lineage>
</organism>
<dbReference type="FunFam" id="3.40.50.150:FF:000061">
    <property type="entry name" value="Caffeic acid O-methyltransferase"/>
    <property type="match status" value="1"/>
</dbReference>
<dbReference type="GO" id="GO:0008171">
    <property type="term" value="F:O-methyltransferase activity"/>
    <property type="evidence" value="ECO:0007669"/>
    <property type="project" value="InterPro"/>
</dbReference>
<evidence type="ECO:0000256" key="1">
    <source>
        <dbReference type="ARBA" id="ARBA00022603"/>
    </source>
</evidence>
<dbReference type="InterPro" id="IPR029063">
    <property type="entry name" value="SAM-dependent_MTases_sf"/>
</dbReference>